<dbReference type="Proteomes" id="UP001055172">
    <property type="component" value="Unassembled WGS sequence"/>
</dbReference>
<sequence length="65" mass="7064">MTDSCCNTLEAVGLKVLRPNTEAYETRDASYFSVSAQLSPYCIVQPNSTTEVALAVTTLKKTTCK</sequence>
<dbReference type="EMBL" id="BPPX01000049">
    <property type="protein sequence ID" value="GJC90137.1"/>
    <property type="molecule type" value="Genomic_DNA"/>
</dbReference>
<gene>
    <name evidence="1" type="ORF">ColLi_12975</name>
</gene>
<evidence type="ECO:0000313" key="1">
    <source>
        <dbReference type="EMBL" id="GJC90137.1"/>
    </source>
</evidence>
<proteinExistence type="predicted"/>
<dbReference type="Gene3D" id="3.30.465.10">
    <property type="match status" value="1"/>
</dbReference>
<accession>A0AA37H1D7</accession>
<keyword evidence="2" id="KW-1185">Reference proteome</keyword>
<comment type="caution">
    <text evidence="1">The sequence shown here is derived from an EMBL/GenBank/DDBJ whole genome shotgun (WGS) entry which is preliminary data.</text>
</comment>
<protein>
    <submittedName>
        <fullName evidence="1">Uncharacterized protein</fullName>
    </submittedName>
</protein>
<dbReference type="AlphaFoldDB" id="A0AA37H1D7"/>
<organism evidence="1 2">
    <name type="scientific">Colletotrichum liriopes</name>
    <dbReference type="NCBI Taxonomy" id="708192"/>
    <lineage>
        <taxon>Eukaryota</taxon>
        <taxon>Fungi</taxon>
        <taxon>Dikarya</taxon>
        <taxon>Ascomycota</taxon>
        <taxon>Pezizomycotina</taxon>
        <taxon>Sordariomycetes</taxon>
        <taxon>Hypocreomycetidae</taxon>
        <taxon>Glomerellales</taxon>
        <taxon>Glomerellaceae</taxon>
        <taxon>Colletotrichum</taxon>
        <taxon>Colletotrichum spaethianum species complex</taxon>
    </lineage>
</organism>
<reference evidence="1 2" key="1">
    <citation type="submission" date="2021-07" db="EMBL/GenBank/DDBJ databases">
        <title>Genome data of Colletotrichum spaethianum.</title>
        <authorList>
            <person name="Utami Y.D."/>
            <person name="Hiruma K."/>
        </authorList>
    </citation>
    <scope>NUCLEOTIDE SEQUENCE [LARGE SCALE GENOMIC DNA]</scope>
    <source>
        <strain evidence="1 2">MAFF 242679</strain>
    </source>
</reference>
<dbReference type="InterPro" id="IPR016169">
    <property type="entry name" value="FAD-bd_PCMH_sub2"/>
</dbReference>
<evidence type="ECO:0000313" key="2">
    <source>
        <dbReference type="Proteomes" id="UP001055172"/>
    </source>
</evidence>
<name>A0AA37H1D7_9PEZI</name>